<sequence length="153" mass="16597">MLSPCIKVCQIDAHAEVCIGCGRTEAEIGAWSMYSDAERLEIMERVIEEGFSDPDFLAQKEGATQSESPQASANGRQAPPPPQAVYVPVDAREIEVREACRKYPASVLIDGIPYGESVLAMVYTLQRIVEEDLDGHTAKSLARQALTGSKNGV</sequence>
<reference evidence="2 3" key="1">
    <citation type="submission" date="2017-01" db="EMBL/GenBank/DDBJ databases">
        <authorList>
            <person name="Mah S.A."/>
            <person name="Swanson W.J."/>
            <person name="Moy G.W."/>
            <person name="Vacquier V.D."/>
        </authorList>
    </citation>
    <scope>NUCLEOTIDE SEQUENCE [LARGE SCALE GENOMIC DNA]</scope>
    <source>
        <strain evidence="2 3">M9</strain>
    </source>
</reference>
<evidence type="ECO:0008006" key="4">
    <source>
        <dbReference type="Google" id="ProtNLM"/>
    </source>
</evidence>
<name>A0A1R3VMN9_9GAMM</name>
<dbReference type="Pfam" id="PF06945">
    <property type="entry name" value="DUF1289"/>
    <property type="match status" value="1"/>
</dbReference>
<evidence type="ECO:0000313" key="2">
    <source>
        <dbReference type="EMBL" id="SIT65754.1"/>
    </source>
</evidence>
<organism evidence="2 3">
    <name type="scientific">Ectothiorhodosinus mongolicus</name>
    <dbReference type="NCBI Taxonomy" id="233100"/>
    <lineage>
        <taxon>Bacteria</taxon>
        <taxon>Pseudomonadati</taxon>
        <taxon>Pseudomonadota</taxon>
        <taxon>Gammaproteobacteria</taxon>
        <taxon>Chromatiales</taxon>
        <taxon>Ectothiorhodospiraceae</taxon>
        <taxon>Ectothiorhodosinus</taxon>
    </lineage>
</organism>
<dbReference type="STRING" id="233100.SAMN05216526_0205"/>
<dbReference type="RefSeq" id="WP_076754178.1">
    <property type="nucleotide sequence ID" value="NZ_CP023018.1"/>
</dbReference>
<dbReference type="PANTHER" id="PTHR35175:SF2">
    <property type="entry name" value="DUF1289 DOMAIN-CONTAINING PROTEIN"/>
    <property type="match status" value="1"/>
</dbReference>
<gene>
    <name evidence="2" type="ORF">SAMN05216526_0205</name>
</gene>
<dbReference type="EMBL" id="FTPK01000001">
    <property type="protein sequence ID" value="SIT65754.1"/>
    <property type="molecule type" value="Genomic_DNA"/>
</dbReference>
<evidence type="ECO:0000256" key="1">
    <source>
        <dbReference type="SAM" id="MobiDB-lite"/>
    </source>
</evidence>
<feature type="region of interest" description="Disordered" evidence="1">
    <location>
        <begin position="57"/>
        <end position="84"/>
    </location>
</feature>
<keyword evidence="3" id="KW-1185">Reference proteome</keyword>
<dbReference type="InterPro" id="IPR010710">
    <property type="entry name" value="DUF1289"/>
</dbReference>
<feature type="compositionally biased region" description="Polar residues" evidence="1">
    <location>
        <begin position="62"/>
        <end position="75"/>
    </location>
</feature>
<dbReference type="PANTHER" id="PTHR35175">
    <property type="entry name" value="DUF1289 DOMAIN-CONTAINING PROTEIN"/>
    <property type="match status" value="1"/>
</dbReference>
<accession>A0A1R3VMN9</accession>
<dbReference type="AlphaFoldDB" id="A0A1R3VMN9"/>
<proteinExistence type="predicted"/>
<evidence type="ECO:0000313" key="3">
    <source>
        <dbReference type="Proteomes" id="UP000223759"/>
    </source>
</evidence>
<protein>
    <recommendedName>
        <fullName evidence="4">DUF1289 domain-containing protein</fullName>
    </recommendedName>
</protein>
<dbReference type="Proteomes" id="UP000223759">
    <property type="component" value="Unassembled WGS sequence"/>
</dbReference>
<dbReference type="OrthoDB" id="8911262at2"/>